<dbReference type="AlphaFoldDB" id="A0A1B9G057"/>
<dbReference type="GeneID" id="30210254"/>
<reference evidence="2" key="2">
    <citation type="submission" date="2013-07" db="EMBL/GenBank/DDBJ databases">
        <authorList>
            <consortium name="The Broad Institute Genome Sequencing Platform"/>
            <person name="Cuomo C."/>
            <person name="Litvintseva A."/>
            <person name="Chen Y."/>
            <person name="Heitman J."/>
            <person name="Sun S."/>
            <person name="Springer D."/>
            <person name="Dromer F."/>
            <person name="Young S.K."/>
            <person name="Zeng Q."/>
            <person name="Gargeya S."/>
            <person name="Fitzgerald M."/>
            <person name="Abouelleil A."/>
            <person name="Alvarado L."/>
            <person name="Berlin A.M."/>
            <person name="Chapman S.B."/>
            <person name="Dewar J."/>
            <person name="Goldberg J."/>
            <person name="Griggs A."/>
            <person name="Gujja S."/>
            <person name="Hansen M."/>
            <person name="Howarth C."/>
            <person name="Imamovic A."/>
            <person name="Larimer J."/>
            <person name="McCowan C."/>
            <person name="Murphy C."/>
            <person name="Pearson M."/>
            <person name="Priest M."/>
            <person name="Roberts A."/>
            <person name="Saif S."/>
            <person name="Shea T."/>
            <person name="Sykes S."/>
            <person name="Wortman J."/>
            <person name="Nusbaum C."/>
            <person name="Birren B."/>
        </authorList>
    </citation>
    <scope>NUCLEOTIDE SEQUENCE</scope>
    <source>
        <strain evidence="2">CBS 10118</strain>
    </source>
</reference>
<dbReference type="Proteomes" id="UP000092730">
    <property type="component" value="Chromosome 5"/>
</dbReference>
<organism evidence="1">
    <name type="scientific">Kwoniella bestiolae CBS 10118</name>
    <dbReference type="NCBI Taxonomy" id="1296100"/>
    <lineage>
        <taxon>Eukaryota</taxon>
        <taxon>Fungi</taxon>
        <taxon>Dikarya</taxon>
        <taxon>Basidiomycota</taxon>
        <taxon>Agaricomycotina</taxon>
        <taxon>Tremellomycetes</taxon>
        <taxon>Tremellales</taxon>
        <taxon>Cryptococcaceae</taxon>
        <taxon>Kwoniella</taxon>
    </lineage>
</organism>
<sequence length="174" mass="19123">MDYLTILSTRSLILFPPSHILPSSLPLHRPLPSSPLSSPTSPTIILLPPEPIALPLSSLVYNETNCAYYLVHHVLSTTQPFSQTHTTQDRGIQSEVEVIVAKELDRVRIFVRDLGRWFSKSLKNGGMEEGELKELAGRFGLAVEGVDHRDDGGHGLRGDGHGYSISKGETMVLV</sequence>
<gene>
    <name evidence="1" type="ORF">I302_05855</name>
    <name evidence="2" type="ORF">I302_106879</name>
</gene>
<reference evidence="1" key="3">
    <citation type="submission" date="2014-01" db="EMBL/GenBank/DDBJ databases">
        <title>Evolution of pathogenesis and genome organization in the Tremellales.</title>
        <authorList>
            <person name="Cuomo C."/>
            <person name="Litvintseva A."/>
            <person name="Heitman J."/>
            <person name="Chen Y."/>
            <person name="Sun S."/>
            <person name="Springer D."/>
            <person name="Dromer F."/>
            <person name="Young S."/>
            <person name="Zeng Q."/>
            <person name="Chapman S."/>
            <person name="Gujja S."/>
            <person name="Saif S."/>
            <person name="Birren B."/>
        </authorList>
    </citation>
    <scope>NUCLEOTIDE SEQUENCE</scope>
    <source>
        <strain evidence="1">CBS 10118</strain>
    </source>
</reference>
<accession>A0A1B9G057</accession>
<name>A0A1B9G057_9TREE</name>
<dbReference type="KEGG" id="kbi:30210254"/>
<reference evidence="1" key="1">
    <citation type="submission" date="2013-07" db="EMBL/GenBank/DDBJ databases">
        <title>The Genome Sequence of Cryptococcus bestiolae CBS10118.</title>
        <authorList>
            <consortium name="The Broad Institute Genome Sequencing Platform"/>
            <person name="Cuomo C."/>
            <person name="Litvintseva A."/>
            <person name="Chen Y."/>
            <person name="Heitman J."/>
            <person name="Sun S."/>
            <person name="Springer D."/>
            <person name="Dromer F."/>
            <person name="Young S.K."/>
            <person name="Zeng Q."/>
            <person name="Gargeya S."/>
            <person name="Fitzgerald M."/>
            <person name="Abouelleil A."/>
            <person name="Alvarado L."/>
            <person name="Berlin A.M."/>
            <person name="Chapman S.B."/>
            <person name="Dewar J."/>
            <person name="Goldberg J."/>
            <person name="Griggs A."/>
            <person name="Gujja S."/>
            <person name="Hansen M."/>
            <person name="Howarth C."/>
            <person name="Imamovic A."/>
            <person name="Larimer J."/>
            <person name="McCowan C."/>
            <person name="Murphy C."/>
            <person name="Pearson M."/>
            <person name="Priest M."/>
            <person name="Roberts A."/>
            <person name="Saif S."/>
            <person name="Shea T."/>
            <person name="Sykes S."/>
            <person name="Wortman J."/>
            <person name="Nusbaum C."/>
            <person name="Birren B."/>
        </authorList>
    </citation>
    <scope>NUCLEOTIDE SEQUENCE [LARGE SCALE GENOMIC DNA]</scope>
    <source>
        <strain evidence="1">CBS 10118</strain>
    </source>
</reference>
<evidence type="ECO:0000313" key="2">
    <source>
        <dbReference type="EMBL" id="WVW84844.1"/>
    </source>
</evidence>
<dbReference type="VEuPathDB" id="FungiDB:I302_05855"/>
<evidence type="ECO:0000313" key="1">
    <source>
        <dbReference type="EMBL" id="OCF24395.1"/>
    </source>
</evidence>
<dbReference type="RefSeq" id="XP_019045465.1">
    <property type="nucleotide sequence ID" value="XM_019192468.1"/>
</dbReference>
<protein>
    <submittedName>
        <fullName evidence="1">Uncharacterized protein</fullName>
    </submittedName>
</protein>
<evidence type="ECO:0000313" key="3">
    <source>
        <dbReference type="Proteomes" id="UP000092730"/>
    </source>
</evidence>
<keyword evidence="3" id="KW-1185">Reference proteome</keyword>
<proteinExistence type="predicted"/>
<dbReference type="OrthoDB" id="2565148at2759"/>
<reference evidence="2" key="4">
    <citation type="submission" date="2024-02" db="EMBL/GenBank/DDBJ databases">
        <title>Comparative genomics of Cryptococcus and Kwoniella reveals pathogenesis evolution and contrasting modes of karyotype evolution via chromosome fusion or intercentromeric recombination.</title>
        <authorList>
            <person name="Coelho M.A."/>
            <person name="David-Palma M."/>
            <person name="Shea T."/>
            <person name="Bowers K."/>
            <person name="McGinley-Smith S."/>
            <person name="Mohammad A.W."/>
            <person name="Gnirke A."/>
            <person name="Yurkov A.M."/>
            <person name="Nowrousian M."/>
            <person name="Sun S."/>
            <person name="Cuomo C.A."/>
            <person name="Heitman J."/>
        </authorList>
    </citation>
    <scope>NUCLEOTIDE SEQUENCE</scope>
    <source>
        <strain evidence="2">CBS 10118</strain>
    </source>
</reference>
<dbReference type="EMBL" id="CP144545">
    <property type="protein sequence ID" value="WVW84844.1"/>
    <property type="molecule type" value="Genomic_DNA"/>
</dbReference>
<dbReference type="EMBL" id="KI894022">
    <property type="protein sequence ID" value="OCF24395.1"/>
    <property type="molecule type" value="Genomic_DNA"/>
</dbReference>